<accession>A0ABU9M2N0</accession>
<dbReference type="Pfam" id="PF18944">
    <property type="entry name" value="DUF5691"/>
    <property type="match status" value="1"/>
</dbReference>
<gene>
    <name evidence="3" type="ORF">AAFH49_20135</name>
</gene>
<dbReference type="InterPro" id="IPR043746">
    <property type="entry name" value="DUF5691"/>
</dbReference>
<comment type="caution">
    <text evidence="3">The sequence shown here is derived from an EMBL/GenBank/DDBJ whole genome shotgun (WGS) entry which is preliminary data.</text>
</comment>
<evidence type="ECO:0000259" key="2">
    <source>
        <dbReference type="PROSITE" id="PS50966"/>
    </source>
</evidence>
<name>A0ABU9M2N0_9BACT</name>
<evidence type="ECO:0000256" key="1">
    <source>
        <dbReference type="PROSITE-ProRule" id="PRU00325"/>
    </source>
</evidence>
<reference evidence="3 4" key="1">
    <citation type="journal article" date="2018" name="Arch. Microbiol.">
        <title>Hymenobacter segetis sp. nov., isolated from soil.</title>
        <authorList>
            <person name="Ten L.N."/>
            <person name="Lim S.J."/>
            <person name="Kim B.O."/>
            <person name="Kang I.K."/>
            <person name="Jung H.Y."/>
        </authorList>
    </citation>
    <scope>NUCLEOTIDE SEQUENCE [LARGE SCALE GENOMIC DNA]</scope>
    <source>
        <strain evidence="3 4">S7-3-11</strain>
    </source>
</reference>
<dbReference type="Proteomes" id="UP001479606">
    <property type="component" value="Unassembled WGS sequence"/>
</dbReference>
<dbReference type="PROSITE" id="PS50966">
    <property type="entry name" value="ZF_SWIM"/>
    <property type="match status" value="1"/>
</dbReference>
<keyword evidence="1" id="KW-0863">Zinc-finger</keyword>
<protein>
    <submittedName>
        <fullName evidence="3">DUF5691 domain-containing protein</fullName>
    </submittedName>
</protein>
<sequence length="1010" mass="110910">MISYSEAQALALITAPGTLKRGQELLKPAKWANLGRTETAAWGDCAGSGSKPYLTGIDLTEPAFKCSCPSRVFPCKHGAGLILLMARQPELFGGNTPPAWLAEWLEKRQQSQEKKAEKPASKVSKATVATELLADEASPVSPFVREETAAVETPLQSQTTPAVDPKRLARMAAGAEDLIAWLEDLMRAGLATLDKQPPKFWESQAARLVDHQLPGLAATLRELATLRHAHADWPPRLLGRLGELYLLTRTFQNLPNLAPDARAEVLQQVGINLKKEDLLANATPVADSWRVLGQFRWEEDRLTARRTWLHGRKTGQTALVLEFSFGGQPFNTPFIPHGAYLGELVFYPGLLPLRAAPVNVKFDGTVPETVVPPGQSISQLLNDYASALARQPWLREWPATLAQVLPTRQPDGRWLLHHPEDGALPLRFADEDVPWQLLAQSGGHPLTLFGEWDGRAFRPLSSWAGTARAVETSSSQGPDNRPQLQQAAVEPGQFPLPSPAQLLRTALLGTRQSGTAISPPSTGTADADGAEQQLLLAAGTLAVLQKAGFRPAAAPPPPAPAPAESRVPLGPLGTECFRALLAGNRYSAFRTDYWTLMVEHQRLIPPVLLVAALGNSDLRLHLPGTLSAILGERGHWLAQQNPDWQPVLANVHPSQDLATWETGTLHERRFFIQRLHESDPEQARQLLTAALPTERAATQAALLAELQHTVTGADELLLATYLGSKSKEVRQTVVPLLAPLPHSALVERLWQRAAPLLTLKRPLIGRNKLEVALPETWDKTWLADGIEQKDDQFEGGERAGQLGQLLTLLPHSRWAAHLQVSAEELLSLAEATEWASLLLRAWSRSAYLHKDKTFAAPLLRHQFTQPNLLHHQQVTHLTWLLSEDEKIALLRTLLPLQDKRAPFLLPDILNYIFAPWPADIVSAALQHIADVLAPLVTNPYGEPYQRLSTLLYRLASYVPPALAAQCTAALRPVGESHPLVAPLIEQFIDSLHFRQQLTASLTEPFLPSIS</sequence>
<keyword evidence="1" id="KW-0479">Metal-binding</keyword>
<dbReference type="EMBL" id="JBCEVZ010000079">
    <property type="protein sequence ID" value="MEL5996532.1"/>
    <property type="molecule type" value="Genomic_DNA"/>
</dbReference>
<evidence type="ECO:0000313" key="4">
    <source>
        <dbReference type="Proteomes" id="UP001479606"/>
    </source>
</evidence>
<keyword evidence="1" id="KW-0862">Zinc</keyword>
<organism evidence="3 4">
    <name type="scientific">Hymenobacter segetis</name>
    <dbReference type="NCBI Taxonomy" id="2025509"/>
    <lineage>
        <taxon>Bacteria</taxon>
        <taxon>Pseudomonadati</taxon>
        <taxon>Bacteroidota</taxon>
        <taxon>Cytophagia</taxon>
        <taxon>Cytophagales</taxon>
        <taxon>Hymenobacteraceae</taxon>
        <taxon>Hymenobacter</taxon>
    </lineage>
</organism>
<evidence type="ECO:0000313" key="3">
    <source>
        <dbReference type="EMBL" id="MEL5996532.1"/>
    </source>
</evidence>
<feature type="domain" description="SWIM-type" evidence="2">
    <location>
        <begin position="53"/>
        <end position="86"/>
    </location>
</feature>
<proteinExistence type="predicted"/>
<keyword evidence="4" id="KW-1185">Reference proteome</keyword>
<dbReference type="RefSeq" id="WP_342300995.1">
    <property type="nucleotide sequence ID" value="NZ_JBCEVZ010000079.1"/>
</dbReference>
<dbReference type="InterPro" id="IPR007527">
    <property type="entry name" value="Znf_SWIM"/>
</dbReference>